<evidence type="ECO:0000256" key="1">
    <source>
        <dbReference type="ARBA" id="ARBA00004651"/>
    </source>
</evidence>
<accession>A0A2S5T7S0</accession>
<sequence>MTDLLPAWPLLGAFLAASLVLALTPGPAVVYLLTRTLAQGRRAGLASVLGVALGNLGNALGAAIGLAALFAVSSLAFTVVKYAGAAYLVYLGVQALRGASSAIAEADAPAEVPPAATGRVLRDGFLVALLNPKTALFFAAFLPQFTSASASPLGQSVLLGAIFVAVAATTDALYVLTASVLASRLRRIGSARRWGRYATGTAFIGLGAWTALSGTRAKV</sequence>
<keyword evidence="5 6" id="KW-0472">Membrane</keyword>
<keyword evidence="4 6" id="KW-1133">Transmembrane helix</keyword>
<dbReference type="InterPro" id="IPR001123">
    <property type="entry name" value="LeuE-type"/>
</dbReference>
<keyword evidence="3 6" id="KW-0812">Transmembrane</keyword>
<comment type="caution">
    <text evidence="7">The sequence shown here is derived from an EMBL/GenBank/DDBJ whole genome shotgun (WGS) entry which is preliminary data.</text>
</comment>
<dbReference type="GO" id="GO:0015171">
    <property type="term" value="F:amino acid transmembrane transporter activity"/>
    <property type="evidence" value="ECO:0007669"/>
    <property type="project" value="TreeGrafter"/>
</dbReference>
<dbReference type="PIRSF" id="PIRSF006324">
    <property type="entry name" value="LeuE"/>
    <property type="match status" value="1"/>
</dbReference>
<feature type="transmembrane region" description="Helical" evidence="6">
    <location>
        <begin position="12"/>
        <end position="33"/>
    </location>
</feature>
<dbReference type="OrthoDB" id="9804822at2"/>
<evidence type="ECO:0000256" key="6">
    <source>
        <dbReference type="SAM" id="Phobius"/>
    </source>
</evidence>
<reference evidence="8 10" key="2">
    <citation type="submission" date="2019-03" db="EMBL/GenBank/DDBJ databases">
        <title>Genomic Encyclopedia of Type Strains, Phase IV (KMG-IV): sequencing the most valuable type-strain genomes for metagenomic binning, comparative biology and taxonomic classification.</title>
        <authorList>
            <person name="Goeker M."/>
        </authorList>
    </citation>
    <scope>NUCLEOTIDE SEQUENCE [LARGE SCALE GENOMIC DNA]</scope>
    <source>
        <strain evidence="8 10">DSM 15264</strain>
    </source>
</reference>
<evidence type="ECO:0000256" key="5">
    <source>
        <dbReference type="ARBA" id="ARBA00023136"/>
    </source>
</evidence>
<dbReference type="EMBL" id="SLXF01000004">
    <property type="protein sequence ID" value="TCP07544.1"/>
    <property type="molecule type" value="Genomic_DNA"/>
</dbReference>
<dbReference type="Pfam" id="PF01810">
    <property type="entry name" value="LysE"/>
    <property type="match status" value="1"/>
</dbReference>
<dbReference type="EMBL" id="PSNY01000003">
    <property type="protein sequence ID" value="PPE71006.1"/>
    <property type="molecule type" value="Genomic_DNA"/>
</dbReference>
<feature type="transmembrane region" description="Helical" evidence="6">
    <location>
        <begin position="45"/>
        <end position="69"/>
    </location>
</feature>
<evidence type="ECO:0000256" key="2">
    <source>
        <dbReference type="ARBA" id="ARBA00022475"/>
    </source>
</evidence>
<evidence type="ECO:0000313" key="8">
    <source>
        <dbReference type="EMBL" id="TCP07544.1"/>
    </source>
</evidence>
<keyword evidence="2" id="KW-1003">Cell membrane</keyword>
<comment type="subcellular location">
    <subcellularLocation>
        <location evidence="1">Cell membrane</location>
        <topology evidence="1">Multi-pass membrane protein</topology>
    </subcellularLocation>
</comment>
<dbReference type="GO" id="GO:0005886">
    <property type="term" value="C:plasma membrane"/>
    <property type="evidence" value="ECO:0007669"/>
    <property type="project" value="UniProtKB-SubCell"/>
</dbReference>
<evidence type="ECO:0000256" key="4">
    <source>
        <dbReference type="ARBA" id="ARBA00022989"/>
    </source>
</evidence>
<proteinExistence type="predicted"/>
<evidence type="ECO:0000313" key="7">
    <source>
        <dbReference type="EMBL" id="PPE71006.1"/>
    </source>
</evidence>
<reference evidence="7 9" key="1">
    <citation type="submission" date="2018-02" db="EMBL/GenBank/DDBJ databases">
        <title>Reclassifiation of [Polyangium] brachysporum DSM 7029 as Guopingzhaonella breviflexa gen. nov., sp. nov., a member of the family Comamonadaceae.</title>
        <authorList>
            <person name="Tang B."/>
        </authorList>
    </citation>
    <scope>NUCLEOTIDE SEQUENCE [LARGE SCALE GENOMIC DNA]</scope>
    <source>
        <strain evidence="7 9">DSM 15344</strain>
    </source>
</reference>
<dbReference type="PANTHER" id="PTHR30086:SF20">
    <property type="entry name" value="ARGININE EXPORTER PROTEIN ARGO-RELATED"/>
    <property type="match status" value="1"/>
</dbReference>
<organism evidence="7 9">
    <name type="scientific">Caldimonas thermodepolymerans</name>
    <dbReference type="NCBI Taxonomy" id="215580"/>
    <lineage>
        <taxon>Bacteria</taxon>
        <taxon>Pseudomonadati</taxon>
        <taxon>Pseudomonadota</taxon>
        <taxon>Betaproteobacteria</taxon>
        <taxon>Burkholderiales</taxon>
        <taxon>Sphaerotilaceae</taxon>
        <taxon>Caldimonas</taxon>
    </lineage>
</organism>
<protein>
    <submittedName>
        <fullName evidence="7">LysE family translocator</fullName>
    </submittedName>
    <submittedName>
        <fullName evidence="8">Threonine/homoserine/homoserine lactone efflux protein</fullName>
    </submittedName>
</protein>
<dbReference type="PANTHER" id="PTHR30086">
    <property type="entry name" value="ARGININE EXPORTER PROTEIN ARGO"/>
    <property type="match status" value="1"/>
</dbReference>
<feature type="transmembrane region" description="Helical" evidence="6">
    <location>
        <begin position="125"/>
        <end position="145"/>
    </location>
</feature>
<name>A0A2S5T7S0_9BURK</name>
<feature type="transmembrane region" description="Helical" evidence="6">
    <location>
        <begin position="157"/>
        <end position="182"/>
    </location>
</feature>
<evidence type="ECO:0000313" key="10">
    <source>
        <dbReference type="Proteomes" id="UP000294772"/>
    </source>
</evidence>
<feature type="transmembrane region" description="Helical" evidence="6">
    <location>
        <begin position="75"/>
        <end position="93"/>
    </location>
</feature>
<dbReference type="Proteomes" id="UP000294772">
    <property type="component" value="Unassembled WGS sequence"/>
</dbReference>
<dbReference type="AlphaFoldDB" id="A0A2S5T7S0"/>
<evidence type="ECO:0000313" key="9">
    <source>
        <dbReference type="Proteomes" id="UP000239406"/>
    </source>
</evidence>
<evidence type="ECO:0000256" key="3">
    <source>
        <dbReference type="ARBA" id="ARBA00022692"/>
    </source>
</evidence>
<gene>
    <name evidence="7" type="ORF">C1702_03310</name>
    <name evidence="8" type="ORF">EV676_10499</name>
</gene>
<keyword evidence="9" id="KW-1185">Reference proteome</keyword>
<dbReference type="Proteomes" id="UP000239406">
    <property type="component" value="Unassembled WGS sequence"/>
</dbReference>
<dbReference type="RefSeq" id="WP_104356267.1">
    <property type="nucleotide sequence ID" value="NZ_CALFFA010000016.1"/>
</dbReference>